<dbReference type="EMBL" id="CM042057">
    <property type="protein sequence ID" value="KAI3692496.1"/>
    <property type="molecule type" value="Genomic_DNA"/>
</dbReference>
<accession>A0ACB8Z467</accession>
<reference evidence="1 2" key="2">
    <citation type="journal article" date="2022" name="Mol. Ecol. Resour.">
        <title>The genomes of chicory, endive, great burdock and yacon provide insights into Asteraceae paleo-polyploidization history and plant inulin production.</title>
        <authorList>
            <person name="Fan W."/>
            <person name="Wang S."/>
            <person name="Wang H."/>
            <person name="Wang A."/>
            <person name="Jiang F."/>
            <person name="Liu H."/>
            <person name="Zhao H."/>
            <person name="Xu D."/>
            <person name="Zhang Y."/>
        </authorList>
    </citation>
    <scope>NUCLEOTIDE SEQUENCE [LARGE SCALE GENOMIC DNA]</scope>
    <source>
        <strain evidence="2">cv. Niubang</strain>
    </source>
</reference>
<sequence length="75" mass="8099">MRCSGMSSHRFSPVLTSSHQFSPVLTSSHQFSGLLVVGTTTSQPPESARRFLLLSSLTLTASKSLVQIYRQVSSG</sequence>
<protein>
    <submittedName>
        <fullName evidence="1">Uncharacterized protein</fullName>
    </submittedName>
</protein>
<gene>
    <name evidence="1" type="ORF">L6452_32312</name>
</gene>
<keyword evidence="2" id="KW-1185">Reference proteome</keyword>
<comment type="caution">
    <text evidence="1">The sequence shown here is derived from an EMBL/GenBank/DDBJ whole genome shotgun (WGS) entry which is preliminary data.</text>
</comment>
<organism evidence="1 2">
    <name type="scientific">Arctium lappa</name>
    <name type="common">Greater burdock</name>
    <name type="synonym">Lappa major</name>
    <dbReference type="NCBI Taxonomy" id="4217"/>
    <lineage>
        <taxon>Eukaryota</taxon>
        <taxon>Viridiplantae</taxon>
        <taxon>Streptophyta</taxon>
        <taxon>Embryophyta</taxon>
        <taxon>Tracheophyta</taxon>
        <taxon>Spermatophyta</taxon>
        <taxon>Magnoliopsida</taxon>
        <taxon>eudicotyledons</taxon>
        <taxon>Gunneridae</taxon>
        <taxon>Pentapetalae</taxon>
        <taxon>asterids</taxon>
        <taxon>campanulids</taxon>
        <taxon>Asterales</taxon>
        <taxon>Asteraceae</taxon>
        <taxon>Carduoideae</taxon>
        <taxon>Cardueae</taxon>
        <taxon>Arctiinae</taxon>
        <taxon>Arctium</taxon>
    </lineage>
</organism>
<proteinExistence type="predicted"/>
<name>A0ACB8Z467_ARCLA</name>
<evidence type="ECO:0000313" key="1">
    <source>
        <dbReference type="EMBL" id="KAI3692496.1"/>
    </source>
</evidence>
<reference evidence="2" key="1">
    <citation type="journal article" date="2022" name="Mol. Ecol. Resour.">
        <title>The genomes of chicory, endive, great burdock and yacon provide insights into Asteraceae palaeo-polyploidization history and plant inulin production.</title>
        <authorList>
            <person name="Fan W."/>
            <person name="Wang S."/>
            <person name="Wang H."/>
            <person name="Wang A."/>
            <person name="Jiang F."/>
            <person name="Liu H."/>
            <person name="Zhao H."/>
            <person name="Xu D."/>
            <person name="Zhang Y."/>
        </authorList>
    </citation>
    <scope>NUCLEOTIDE SEQUENCE [LARGE SCALE GENOMIC DNA]</scope>
    <source>
        <strain evidence="2">cv. Niubang</strain>
    </source>
</reference>
<dbReference type="Proteomes" id="UP001055879">
    <property type="component" value="Linkage Group LG11"/>
</dbReference>
<evidence type="ECO:0000313" key="2">
    <source>
        <dbReference type="Proteomes" id="UP001055879"/>
    </source>
</evidence>